<dbReference type="FunFam" id="3.30.70.270:FF:000020">
    <property type="entry name" value="Transposon Tf2-6 polyprotein-like Protein"/>
    <property type="match status" value="1"/>
</dbReference>
<organism evidence="11">
    <name type="scientific">Tanacetum cinerariifolium</name>
    <name type="common">Dalmatian daisy</name>
    <name type="synonym">Chrysanthemum cinerariifolium</name>
    <dbReference type="NCBI Taxonomy" id="118510"/>
    <lineage>
        <taxon>Eukaryota</taxon>
        <taxon>Viridiplantae</taxon>
        <taxon>Streptophyta</taxon>
        <taxon>Embryophyta</taxon>
        <taxon>Tracheophyta</taxon>
        <taxon>Spermatophyta</taxon>
        <taxon>Magnoliopsida</taxon>
        <taxon>eudicotyledons</taxon>
        <taxon>Gunneridae</taxon>
        <taxon>Pentapetalae</taxon>
        <taxon>asterids</taxon>
        <taxon>campanulids</taxon>
        <taxon>Asterales</taxon>
        <taxon>Asteraceae</taxon>
        <taxon>Asteroideae</taxon>
        <taxon>Anthemideae</taxon>
        <taxon>Anthemidinae</taxon>
        <taxon>Tanacetum</taxon>
    </lineage>
</organism>
<dbReference type="GO" id="GO:0004519">
    <property type="term" value="F:endonuclease activity"/>
    <property type="evidence" value="ECO:0007669"/>
    <property type="project" value="UniProtKB-KW"/>
</dbReference>
<dbReference type="InterPro" id="IPR005162">
    <property type="entry name" value="Retrotrans_gag_dom"/>
</dbReference>
<dbReference type="SUPFAM" id="SSF53098">
    <property type="entry name" value="Ribonuclease H-like"/>
    <property type="match status" value="1"/>
</dbReference>
<reference evidence="11" key="1">
    <citation type="journal article" date="2019" name="Sci. Rep.">
        <title>Draft genome of Tanacetum cinerariifolium, the natural source of mosquito coil.</title>
        <authorList>
            <person name="Yamashiro T."/>
            <person name="Shiraishi A."/>
            <person name="Satake H."/>
            <person name="Nakayama K."/>
        </authorList>
    </citation>
    <scope>NUCLEOTIDE SEQUENCE</scope>
</reference>
<keyword evidence="11" id="KW-0239">DNA-directed DNA polymerase</keyword>
<dbReference type="CDD" id="cd09274">
    <property type="entry name" value="RNase_HI_RT_Ty3"/>
    <property type="match status" value="1"/>
</dbReference>
<dbReference type="InterPro" id="IPR021109">
    <property type="entry name" value="Peptidase_aspartic_dom_sf"/>
</dbReference>
<feature type="compositionally biased region" description="Low complexity" evidence="9">
    <location>
        <begin position="175"/>
        <end position="202"/>
    </location>
</feature>
<feature type="coiled-coil region" evidence="8">
    <location>
        <begin position="252"/>
        <end position="279"/>
    </location>
</feature>
<dbReference type="Pfam" id="PF03732">
    <property type="entry name" value="Retrotrans_gag"/>
    <property type="match status" value="1"/>
</dbReference>
<dbReference type="EC" id="2.7.7.49" evidence="1"/>
<feature type="non-terminal residue" evidence="11">
    <location>
        <position position="1"/>
    </location>
</feature>
<dbReference type="SUPFAM" id="SSF56672">
    <property type="entry name" value="DNA/RNA polymerases"/>
    <property type="match status" value="1"/>
</dbReference>
<evidence type="ECO:0000256" key="8">
    <source>
        <dbReference type="SAM" id="Coils"/>
    </source>
</evidence>
<protein>
    <recommendedName>
        <fullName evidence="1">RNA-directed DNA polymerase</fullName>
        <ecNumber evidence="1">2.7.7.49</ecNumber>
    </recommendedName>
</protein>
<dbReference type="InterPro" id="IPR012337">
    <property type="entry name" value="RNaseH-like_sf"/>
</dbReference>
<dbReference type="EMBL" id="BKCJ010258974">
    <property type="protein sequence ID" value="GEZ26685.1"/>
    <property type="molecule type" value="Genomic_DNA"/>
</dbReference>
<feature type="compositionally biased region" description="Polar residues" evidence="9">
    <location>
        <begin position="323"/>
        <end position="348"/>
    </location>
</feature>
<dbReference type="GO" id="GO:0016787">
    <property type="term" value="F:hydrolase activity"/>
    <property type="evidence" value="ECO:0007669"/>
    <property type="project" value="UniProtKB-KW"/>
</dbReference>
<feature type="region of interest" description="Disordered" evidence="9">
    <location>
        <begin position="285"/>
        <end position="348"/>
    </location>
</feature>
<evidence type="ECO:0000256" key="3">
    <source>
        <dbReference type="ARBA" id="ARBA00022695"/>
    </source>
</evidence>
<dbReference type="PANTHER" id="PTHR37984">
    <property type="entry name" value="PROTEIN CBG26694"/>
    <property type="match status" value="1"/>
</dbReference>
<keyword evidence="4" id="KW-0540">Nuclease</keyword>
<dbReference type="InterPro" id="IPR001584">
    <property type="entry name" value="Integrase_cat-core"/>
</dbReference>
<dbReference type="CDD" id="cd01647">
    <property type="entry name" value="RT_LTR"/>
    <property type="match status" value="1"/>
</dbReference>
<dbReference type="Pfam" id="PF17917">
    <property type="entry name" value="RT_RNaseH"/>
    <property type="match status" value="1"/>
</dbReference>
<dbReference type="Gene3D" id="2.40.70.10">
    <property type="entry name" value="Acid Proteases"/>
    <property type="match status" value="1"/>
</dbReference>
<dbReference type="InterPro" id="IPR043128">
    <property type="entry name" value="Rev_trsase/Diguanyl_cyclase"/>
</dbReference>
<feature type="compositionally biased region" description="Low complexity" evidence="9">
    <location>
        <begin position="285"/>
        <end position="294"/>
    </location>
</feature>
<feature type="region of interest" description="Disordered" evidence="9">
    <location>
        <begin position="161"/>
        <end position="210"/>
    </location>
</feature>
<dbReference type="Gene3D" id="3.30.70.270">
    <property type="match status" value="2"/>
</dbReference>
<keyword evidence="8" id="KW-0175">Coiled coil</keyword>
<dbReference type="GO" id="GO:0015074">
    <property type="term" value="P:DNA integration"/>
    <property type="evidence" value="ECO:0007669"/>
    <property type="project" value="InterPro"/>
</dbReference>
<evidence type="ECO:0000259" key="10">
    <source>
        <dbReference type="PROSITE" id="PS50994"/>
    </source>
</evidence>
<dbReference type="InterPro" id="IPR036397">
    <property type="entry name" value="RNaseH_sf"/>
</dbReference>
<keyword evidence="6" id="KW-0378">Hydrolase</keyword>
<evidence type="ECO:0000256" key="6">
    <source>
        <dbReference type="ARBA" id="ARBA00022801"/>
    </source>
</evidence>
<dbReference type="GO" id="GO:0003676">
    <property type="term" value="F:nucleic acid binding"/>
    <property type="evidence" value="ECO:0007669"/>
    <property type="project" value="InterPro"/>
</dbReference>
<evidence type="ECO:0000256" key="4">
    <source>
        <dbReference type="ARBA" id="ARBA00022722"/>
    </source>
</evidence>
<feature type="domain" description="Integrase catalytic" evidence="10">
    <location>
        <begin position="1336"/>
        <end position="1432"/>
    </location>
</feature>
<feature type="compositionally biased region" description="Polar residues" evidence="9">
    <location>
        <begin position="295"/>
        <end position="304"/>
    </location>
</feature>
<evidence type="ECO:0000256" key="2">
    <source>
        <dbReference type="ARBA" id="ARBA00022679"/>
    </source>
</evidence>
<keyword evidence="5" id="KW-0255">Endonuclease</keyword>
<dbReference type="PROSITE" id="PS50994">
    <property type="entry name" value="INTEGRASE"/>
    <property type="match status" value="1"/>
</dbReference>
<keyword evidence="3" id="KW-0548">Nucleotidyltransferase</keyword>
<accession>A0A699I647</accession>
<dbReference type="Gene3D" id="3.10.10.10">
    <property type="entry name" value="HIV Type 1 Reverse Transcriptase, subunit A, domain 1"/>
    <property type="match status" value="1"/>
</dbReference>
<evidence type="ECO:0000256" key="9">
    <source>
        <dbReference type="SAM" id="MobiDB-lite"/>
    </source>
</evidence>
<evidence type="ECO:0000256" key="5">
    <source>
        <dbReference type="ARBA" id="ARBA00022759"/>
    </source>
</evidence>
<dbReference type="InterPro" id="IPR041373">
    <property type="entry name" value="RT_RNaseH"/>
</dbReference>
<keyword evidence="7" id="KW-0695">RNA-directed DNA polymerase</keyword>
<proteinExistence type="predicted"/>
<dbReference type="InterPro" id="IPR050951">
    <property type="entry name" value="Retrovirus_Pol_polyprotein"/>
</dbReference>
<evidence type="ECO:0000256" key="1">
    <source>
        <dbReference type="ARBA" id="ARBA00012493"/>
    </source>
</evidence>
<gene>
    <name evidence="11" type="ORF">Tci_498658</name>
</gene>
<name>A0A699I647_TANCI</name>
<dbReference type="InterPro" id="IPR043502">
    <property type="entry name" value="DNA/RNA_pol_sf"/>
</dbReference>
<evidence type="ECO:0000313" key="11">
    <source>
        <dbReference type="EMBL" id="GEZ26685.1"/>
    </source>
</evidence>
<dbReference type="GO" id="GO:0003887">
    <property type="term" value="F:DNA-directed DNA polymerase activity"/>
    <property type="evidence" value="ECO:0007669"/>
    <property type="project" value="UniProtKB-KW"/>
</dbReference>
<dbReference type="CDD" id="cd00303">
    <property type="entry name" value="retropepsin_like"/>
    <property type="match status" value="1"/>
</dbReference>
<dbReference type="PANTHER" id="PTHR37984:SF5">
    <property type="entry name" value="PROTEIN NYNRIN-LIKE"/>
    <property type="match status" value="1"/>
</dbReference>
<sequence>PSKTTNLHNEITRFQQRFDESFYEAWERFDDLLKACPHHGFSELHQLDTFYNALNVNDQDSLNSAAGGNFLDKMPRECLKIIESKSKVCQSRAKAVVAKVSTSSSTPTISSDVAELKDMVKALLLDKKNQSPAPTPSFTPAPVKAVEPKCVTCGGAHSYQNCPPTNENAYRDNIQEGNNFNQNRGGNFNQSNFNPSSFNQGQLHRPQVNQPPAYQAPVYQAPIPQTQRVSQSDFESYVKANDAILRKMQSHGQSTQNQCQNIQNQYKNLQIQMATLTNMMSKFVSSNTASSSGSRTLPSNTITNPKEELKGITTRSGVAYQGPKTSSPSKQGTEVTKDQVQTSSSQNTTPVQPLVIQFESQASVSEPVVAPVSALMSNLKPSIPYPSRRDNEKRRDQANEQIEKFYEIFKDMSFEISFADALILMPKFTSTLKALIEKTEKLSEMARTTMNEHYSAVILNKLPRKLRDPGKFLIPCEFPGMDECLALADLSASINLMPLSVWEGLSLLELTPTCMTLELADRSVSKPTGIAKDVSFKVGVFHFPADFVVIDFEPDLRVPLILERCFLKTGRALIDVHKGELTLRIGNEAITYNLDQTMRYSANYNQMMANKIDVIKSTCEEYSQEVLGFFNITVSGNPTPHNDPIVSATSHTLTPFWDSDFLLFEEADAFLGLEDDLDSLKINPFYYDPEGNILLLEAILNSKPSPPFPNQEQNLPEFKEELKAYEAQTVKSSVDEPPEVELKDPPHHLEYAFLEGDNKFPVIIAKELGDEEKSALIKVLKSHKGAIAWKLSDIQGINPEFYTHKILMEEDYKPAMQHQRRVNPKIHDVLKKEVEKLLDAGLIYLIFGSPWVSPIHCVPKKGGFTVVDNEENELIPTRLVTGWRVCIDYRKLNDDTRKDHFPLPFMDQMLERLAGNEYYCFLDGFSGCMLAIFHDMVEKTMEAFMDDFSVFGNSFKNCLSRLDKMLQRCEDTNLSLNWEKSLKEGIVLGHKISKNRIEVDKAKIDVIAKLPHPTTVKGVQSFLGHAGFYRRFIQDFSKISRLMTHLLEKNTTFIFSEDCIKAFQTLKKKLTEAPILITPNWDLPFELMCDTSDFAIGAVLGQRHEKHFRPIHYASKTMNDTKFNDTTTEKEMLAVVYAFEKFRSYLIMNKSIVHTDHSALKYLFAKKDAKAKLLRWVILLQEFDFKVLDTKGAKNLAADHLSRLENPYENALDPNGINETFPLETLSMVTFHGDSSAPWFADFANYHAVTSSLRCVHGKEALDILEACHNGPTGGHHGANLTAKKVFDSGSSGPPFTRMPTSLLKTMTRANDKGKFHNGMRCLRTQSKFVKSLKFGTPRAIINDRGTHFCNDQFSKVMLKYEVTHRLSIAYHPQTSGQVEVSNRGLKRILGRTIGENRASWSDKLEDVLWAFRTAYKTPIGCTPYKLVYGKACHLPIELEHKAYWALKQANFDLTVAGDHRKIQLNEINEIRNHAYENSLIYKEKTKRISKIKNRVFNVGDQVLLFNSRLKIFSGKLKTRWSGPFTITKVFPYGTVELSQANGPNFKVKCHRVKHYFGGDVP</sequence>
<keyword evidence="2" id="KW-0808">Transferase</keyword>
<dbReference type="Gene3D" id="3.30.420.10">
    <property type="entry name" value="Ribonuclease H-like superfamily/Ribonuclease H"/>
    <property type="match status" value="1"/>
</dbReference>
<dbReference type="GO" id="GO:0003964">
    <property type="term" value="F:RNA-directed DNA polymerase activity"/>
    <property type="evidence" value="ECO:0007669"/>
    <property type="project" value="UniProtKB-KW"/>
</dbReference>
<dbReference type="Gene3D" id="3.10.20.370">
    <property type="match status" value="1"/>
</dbReference>
<comment type="caution">
    <text evidence="11">The sequence shown here is derived from an EMBL/GenBank/DDBJ whole genome shotgun (WGS) entry which is preliminary data.</text>
</comment>
<evidence type="ECO:0000256" key="7">
    <source>
        <dbReference type="ARBA" id="ARBA00022918"/>
    </source>
</evidence>